<dbReference type="InterPro" id="IPR003817">
    <property type="entry name" value="PS_Dcarbxylase"/>
</dbReference>
<organism evidence="13 14">
    <name type="scientific">Desulfuromonas acetoxidans (strain DSM 684 / 11070)</name>
    <dbReference type="NCBI Taxonomy" id="281689"/>
    <lineage>
        <taxon>Bacteria</taxon>
        <taxon>Pseudomonadati</taxon>
        <taxon>Thermodesulfobacteriota</taxon>
        <taxon>Desulfuromonadia</taxon>
        <taxon>Desulfuromonadales</taxon>
        <taxon>Desulfuromonadaceae</taxon>
        <taxon>Desulfuromonas</taxon>
    </lineage>
</organism>
<sequence length="305" mass="33927">MILETIKGWIALDSIEYFDRQNGQLCRETVMGDAAIKWAYQTMSGQWCSQLLFGTSWLSRALGWYFDSPLSKGKIDSAITDLNIDESEFAEPRETFASFNAFFTRKLKEGARPFSEDPAHFLCPADGRLLVYEDIEGDSLVTVKGVEDRLDALFGRPMAEFCGGKVAVVRLCPADYHRYHFPCDATVADSVAIAGQYHSVNPMALKAKPRVFCVNKRSYTLLDSDRFGRVAFMEVGAFGVAGIHQTYQGKSVERMQEKGYFDFGGSTVVLVFLKDAIVFDDDLLKNSAAGIETLVKVGETIGHQP</sequence>
<keyword evidence="9 13" id="KW-0456">Lyase</keyword>
<dbReference type="PANTHER" id="PTHR10067">
    <property type="entry name" value="PHOSPHATIDYLSERINE DECARBOXYLASE"/>
    <property type="match status" value="1"/>
</dbReference>
<dbReference type="GO" id="GO:0004609">
    <property type="term" value="F:phosphatidylserine decarboxylase activity"/>
    <property type="evidence" value="ECO:0007669"/>
    <property type="project" value="UniProtKB-EC"/>
</dbReference>
<dbReference type="GO" id="GO:0006646">
    <property type="term" value="P:phosphatidylethanolamine biosynthetic process"/>
    <property type="evidence" value="ECO:0007669"/>
    <property type="project" value="UniProtKB-UniPathway"/>
</dbReference>
<comment type="cofactor">
    <cofactor evidence="1">
        <name>pyruvate</name>
        <dbReference type="ChEBI" id="CHEBI:15361"/>
    </cofactor>
</comment>
<evidence type="ECO:0000256" key="11">
    <source>
        <dbReference type="ARBA" id="ARBA00023317"/>
    </source>
</evidence>
<comment type="pathway">
    <text evidence="2">Lipid metabolism.</text>
</comment>
<reference evidence="13" key="2">
    <citation type="submission" date="2006-05" db="EMBL/GenBank/DDBJ databases">
        <title>Sequencing of the draft genome and assembly of Desulfuromonas acetoxidans DSM 684.</title>
        <authorList>
            <consortium name="US DOE Joint Genome Institute (JGI-PGF)"/>
            <person name="Copeland A."/>
            <person name="Lucas S."/>
            <person name="Lapidus A."/>
            <person name="Barry K."/>
            <person name="Detter J.C."/>
            <person name="Glavina del Rio T."/>
            <person name="Hammon N."/>
            <person name="Israni S."/>
            <person name="Dalin E."/>
            <person name="Tice H."/>
            <person name="Bruce D."/>
            <person name="Pitluck S."/>
            <person name="Richardson P."/>
        </authorList>
    </citation>
    <scope>NUCLEOTIDE SEQUENCE [LARGE SCALE GENOMIC DNA]</scope>
    <source>
        <strain evidence="13">DSM 684</strain>
    </source>
</reference>
<dbReference type="UniPathway" id="UPA00558"/>
<evidence type="ECO:0000256" key="6">
    <source>
        <dbReference type="ARBA" id="ARBA00023098"/>
    </source>
</evidence>
<dbReference type="Proteomes" id="UP000005695">
    <property type="component" value="Unassembled WGS sequence"/>
</dbReference>
<evidence type="ECO:0000256" key="2">
    <source>
        <dbReference type="ARBA" id="ARBA00005189"/>
    </source>
</evidence>
<keyword evidence="8" id="KW-0594">Phospholipid biosynthesis</keyword>
<dbReference type="EC" id="4.1.1.65" evidence="3"/>
<dbReference type="NCBIfam" id="TIGR00163">
    <property type="entry name" value="PS_decarb"/>
    <property type="match status" value="1"/>
</dbReference>
<keyword evidence="10" id="KW-1208">Phospholipid metabolism</keyword>
<evidence type="ECO:0000313" key="13">
    <source>
        <dbReference type="EMBL" id="EAT15488.1"/>
    </source>
</evidence>
<dbReference type="OrthoDB" id="9802030at2"/>
<keyword evidence="5" id="KW-0210">Decarboxylase</keyword>
<proteinExistence type="predicted"/>
<evidence type="ECO:0000256" key="4">
    <source>
        <dbReference type="ARBA" id="ARBA00022516"/>
    </source>
</evidence>
<keyword evidence="7" id="KW-0865">Zymogen</keyword>
<evidence type="ECO:0000256" key="8">
    <source>
        <dbReference type="ARBA" id="ARBA00023209"/>
    </source>
</evidence>
<gene>
    <name evidence="13" type="ORF">Dace_1350</name>
</gene>
<comment type="caution">
    <text evidence="13">The sequence shown here is derived from an EMBL/GenBank/DDBJ whole genome shotgun (WGS) entry which is preliminary data.</text>
</comment>
<keyword evidence="14" id="KW-1185">Reference proteome</keyword>
<reference evidence="13" key="1">
    <citation type="submission" date="2006-05" db="EMBL/GenBank/DDBJ databases">
        <title>Annotation of the draft genome assembly of Desulfuromonas acetoxidans DSM 684.</title>
        <authorList>
            <consortium name="US DOE Joint Genome Institute (JGI-ORNL)"/>
            <person name="Larimer F."/>
            <person name="Land M."/>
            <person name="Hauser L."/>
        </authorList>
    </citation>
    <scope>NUCLEOTIDE SEQUENCE [LARGE SCALE GENOMIC DNA]</scope>
    <source>
        <strain evidence="13">DSM 684</strain>
    </source>
</reference>
<evidence type="ECO:0000256" key="1">
    <source>
        <dbReference type="ARBA" id="ARBA00001928"/>
    </source>
</evidence>
<evidence type="ECO:0000313" key="14">
    <source>
        <dbReference type="Proteomes" id="UP000005695"/>
    </source>
</evidence>
<comment type="pathway">
    <text evidence="12">Phospholipid metabolism; phosphatidylethanolamine biosynthesis.</text>
</comment>
<evidence type="ECO:0000256" key="12">
    <source>
        <dbReference type="ARBA" id="ARBA00024326"/>
    </source>
</evidence>
<evidence type="ECO:0000256" key="10">
    <source>
        <dbReference type="ARBA" id="ARBA00023264"/>
    </source>
</evidence>
<evidence type="ECO:0000256" key="9">
    <source>
        <dbReference type="ARBA" id="ARBA00023239"/>
    </source>
</evidence>
<dbReference type="InterPro" id="IPR033177">
    <property type="entry name" value="PSD-B"/>
</dbReference>
<keyword evidence="6" id="KW-0443">Lipid metabolism</keyword>
<protein>
    <recommendedName>
        <fullName evidence="3">phosphatidylserine decarboxylase</fullName>
        <ecNumber evidence="3">4.1.1.65</ecNumber>
    </recommendedName>
</protein>
<accession>Q1JZ06</accession>
<evidence type="ECO:0000256" key="7">
    <source>
        <dbReference type="ARBA" id="ARBA00023145"/>
    </source>
</evidence>
<keyword evidence="4" id="KW-0444">Lipid biosynthesis</keyword>
<dbReference type="AlphaFoldDB" id="Q1JZ06"/>
<keyword evidence="11" id="KW-0670">Pyruvate</keyword>
<evidence type="ECO:0000256" key="5">
    <source>
        <dbReference type="ARBA" id="ARBA00022793"/>
    </source>
</evidence>
<dbReference type="Pfam" id="PF02666">
    <property type="entry name" value="PS_Dcarbxylase"/>
    <property type="match status" value="1"/>
</dbReference>
<evidence type="ECO:0000256" key="3">
    <source>
        <dbReference type="ARBA" id="ARBA00012243"/>
    </source>
</evidence>
<dbReference type="EMBL" id="AAEW02000010">
    <property type="protein sequence ID" value="EAT15488.1"/>
    <property type="molecule type" value="Genomic_DNA"/>
</dbReference>
<dbReference type="PANTHER" id="PTHR10067:SF17">
    <property type="entry name" value="PHOSPHATIDYLSERINE DECARBOXYLASE PROENZYME 2"/>
    <property type="match status" value="1"/>
</dbReference>
<name>Q1JZ06_DESA6</name>